<sequence length="69" mass="7523">MQRVVATTATIALVEWLTGERGAALFRQSGGGGDGSAPMLFSVNEFIVDSSDLKRMICTSPIWVYRPPY</sequence>
<dbReference type="Pfam" id="PF05610">
    <property type="entry name" value="DUF779"/>
    <property type="match status" value="1"/>
</dbReference>
<protein>
    <submittedName>
        <fullName evidence="1">Uncharacterized protein</fullName>
    </submittedName>
</protein>
<accession>A0A158DDP2</accession>
<reference evidence="1" key="1">
    <citation type="submission" date="2016-01" db="EMBL/GenBank/DDBJ databases">
        <authorList>
            <person name="Peeters C."/>
        </authorList>
    </citation>
    <scope>NUCLEOTIDE SEQUENCE [LARGE SCALE GENOMIC DNA]</scope>
    <source>
        <strain evidence="1">LMG 29318</strain>
    </source>
</reference>
<evidence type="ECO:0000313" key="1">
    <source>
        <dbReference type="EMBL" id="SAK91937.1"/>
    </source>
</evidence>
<dbReference type="InterPro" id="IPR008497">
    <property type="entry name" value="DUF779"/>
</dbReference>
<organism evidence="1 2">
    <name type="scientific">Caballeronia catudaia</name>
    <dbReference type="NCBI Taxonomy" id="1777136"/>
    <lineage>
        <taxon>Bacteria</taxon>
        <taxon>Pseudomonadati</taxon>
        <taxon>Pseudomonadota</taxon>
        <taxon>Betaproteobacteria</taxon>
        <taxon>Burkholderiales</taxon>
        <taxon>Burkholderiaceae</taxon>
        <taxon>Caballeronia</taxon>
    </lineage>
</organism>
<dbReference type="AlphaFoldDB" id="A0A158DDP2"/>
<comment type="caution">
    <text evidence="1">The sequence shown here is derived from an EMBL/GenBank/DDBJ whole genome shotgun (WGS) entry which is preliminary data.</text>
</comment>
<keyword evidence="2" id="KW-1185">Reference proteome</keyword>
<dbReference type="EMBL" id="FCOF02000058">
    <property type="protein sequence ID" value="SAK91937.1"/>
    <property type="molecule type" value="Genomic_DNA"/>
</dbReference>
<dbReference type="Proteomes" id="UP000054870">
    <property type="component" value="Unassembled WGS sequence"/>
</dbReference>
<name>A0A158DDP2_9BURK</name>
<dbReference type="RefSeq" id="WP_061128120.1">
    <property type="nucleotide sequence ID" value="NZ_FCOF02000058.1"/>
</dbReference>
<gene>
    <name evidence="1" type="ORF">AWB75_06489</name>
</gene>
<dbReference type="OrthoDB" id="3725739at2"/>
<proteinExistence type="predicted"/>
<evidence type="ECO:0000313" key="2">
    <source>
        <dbReference type="Proteomes" id="UP000054870"/>
    </source>
</evidence>